<organism evidence="11">
    <name type="scientific">Selaginella moellendorffii</name>
    <name type="common">Spikemoss</name>
    <dbReference type="NCBI Taxonomy" id="88036"/>
    <lineage>
        <taxon>Eukaryota</taxon>
        <taxon>Viridiplantae</taxon>
        <taxon>Streptophyta</taxon>
        <taxon>Embryophyta</taxon>
        <taxon>Tracheophyta</taxon>
        <taxon>Lycopodiopsida</taxon>
        <taxon>Selaginellales</taxon>
        <taxon>Selaginellaceae</taxon>
        <taxon>Selaginella</taxon>
    </lineage>
</organism>
<dbReference type="InterPro" id="IPR011993">
    <property type="entry name" value="PH-like_dom_sf"/>
</dbReference>
<feature type="compositionally biased region" description="Low complexity" evidence="7">
    <location>
        <begin position="777"/>
        <end position="790"/>
    </location>
</feature>
<dbReference type="SMART" id="SM00233">
    <property type="entry name" value="PH"/>
    <property type="match status" value="1"/>
</dbReference>
<dbReference type="Gene3D" id="1.20.120.1240">
    <property type="entry name" value="Dynamin, middle domain"/>
    <property type="match status" value="1"/>
</dbReference>
<evidence type="ECO:0000259" key="9">
    <source>
        <dbReference type="PROSITE" id="PS51718"/>
    </source>
</evidence>
<dbReference type="GO" id="GO:0005525">
    <property type="term" value="F:GTP binding"/>
    <property type="evidence" value="ECO:0007669"/>
    <property type="project" value="InterPro"/>
</dbReference>
<feature type="domain" description="Dynamin-type G" evidence="9">
    <location>
        <begin position="28"/>
        <end position="297"/>
    </location>
</feature>
<sequence length="859" mass="93523">MENLVSLAEAMQQASSVLLDDNDDSAQYTTFLNVVTIGNTGAGKSAVLNSIIGYTVMPTGENGATRAPIVVELERDQSEGKGLAVMTEGRARPSSANEIRLSLQSRISRIASSRSGRPEEIRLRLRSSAAPPLTLIDLPGLASLDDQFVNEYGSHNDAVLLVVVPATSVRDITGSQALKMARELDPEFSRTVGVISKVDQSASDPKSLAAVQAVLSGQGPSASADITWVALIGQSVSIAAAHAGSVGTDDSLETAWKAETETLRSILTAAPSTRLGRAALVDVISKQIRKRIRQRLPSLLSGLEGRQQEVEGELVRLGEQMVETEEGTRALALELCREFEDKYILHINSGETGGWRVISSFEGALPNKFKNLPLNDLFDLNYLKKVVLEADGYQPYLLSPEKGLRELVRRALELAKDPGKHCVDEVHHVLVDIVAASASSTPGLGRYPPFKREVVAIASAALDEYRTHAKKMVVDLVDMERSYIPPQHFNRLAQRRIDRLRREEETKTRVSKKAQDAEQVLLNKAAGPPVNQTPPLKSIKGQSDKDKDSKDGKDGAPSSIAGGEISGVYLMKKSTNKSGWKKRWFVLNEKTNRKIMSMNLQECAIDDASEKDDDDAPTTKSSKKERASDSSISLAFKITNKVPYKSVLKAHSSVVLKAESIADKQEWIAKLRNCAQGTQQPPGKSASIVKEPSRAPEPVDTVIRRPADPDEDLRFMGQEVRDYVEAVLNSLSANIPKIQELLQEAPDVKRRRDKCQRQSQVLNKLTHQLSMHEARVSTGSGYTDTDGYGSPSSSKGAGEEWRVAFESASTAPPPSKSLSINGRIDRRLTATEENGDIGSSRRSTPSRAAPAPPGSMYRG</sequence>
<evidence type="ECO:0000313" key="10">
    <source>
        <dbReference type="EMBL" id="EFJ33653.1"/>
    </source>
</evidence>
<dbReference type="GO" id="GO:0005737">
    <property type="term" value="C:cytoplasm"/>
    <property type="evidence" value="ECO:0000318"/>
    <property type="project" value="GO_Central"/>
</dbReference>
<evidence type="ECO:0000256" key="1">
    <source>
        <dbReference type="ARBA" id="ARBA00011980"/>
    </source>
</evidence>
<dbReference type="GO" id="GO:0008017">
    <property type="term" value="F:microtubule binding"/>
    <property type="evidence" value="ECO:0000318"/>
    <property type="project" value="GO_Central"/>
</dbReference>
<keyword evidence="4" id="KW-0378">Hydrolase</keyword>
<dbReference type="SUPFAM" id="SSF52540">
    <property type="entry name" value="P-loop containing nucleoside triphosphate hydrolases"/>
    <property type="match status" value="1"/>
</dbReference>
<evidence type="ECO:0000256" key="5">
    <source>
        <dbReference type="ARBA" id="ARBA00023134"/>
    </source>
</evidence>
<dbReference type="Gramene" id="EFJ33653">
    <property type="protein sequence ID" value="EFJ33653"/>
    <property type="gene ID" value="SELMODRAFT_439053"/>
</dbReference>
<dbReference type="Pfam" id="PF00350">
    <property type="entry name" value="Dynamin_N"/>
    <property type="match status" value="1"/>
</dbReference>
<dbReference type="InterPro" id="IPR000375">
    <property type="entry name" value="Dynamin_stalk"/>
</dbReference>
<dbReference type="EC" id="3.6.5.5" evidence="1"/>
<dbReference type="FunCoup" id="D8R224">
    <property type="interactions" value="3944"/>
</dbReference>
<evidence type="ECO:0000259" key="8">
    <source>
        <dbReference type="PROSITE" id="PS50003"/>
    </source>
</evidence>
<keyword evidence="11" id="KW-1185">Reference proteome</keyword>
<feature type="region of interest" description="Disordered" evidence="7">
    <location>
        <begin position="606"/>
        <end position="629"/>
    </location>
</feature>
<dbReference type="InterPro" id="IPR022812">
    <property type="entry name" value="Dynamin"/>
</dbReference>
<dbReference type="GO" id="GO:0005874">
    <property type="term" value="C:microtubule"/>
    <property type="evidence" value="ECO:0000318"/>
    <property type="project" value="GO_Central"/>
</dbReference>
<feature type="compositionally biased region" description="Acidic residues" evidence="7">
    <location>
        <begin position="606"/>
        <end position="616"/>
    </location>
</feature>
<evidence type="ECO:0000256" key="6">
    <source>
        <dbReference type="ARBA" id="ARBA00023175"/>
    </source>
</evidence>
<dbReference type="PROSITE" id="PS51718">
    <property type="entry name" value="G_DYNAMIN_2"/>
    <property type="match status" value="1"/>
</dbReference>
<feature type="region of interest" description="Disordered" evidence="7">
    <location>
        <begin position="676"/>
        <end position="700"/>
    </location>
</feature>
<feature type="compositionally biased region" description="Basic and acidic residues" evidence="7">
    <location>
        <begin position="542"/>
        <end position="554"/>
    </location>
</feature>
<dbReference type="InterPro" id="IPR027417">
    <property type="entry name" value="P-loop_NTPase"/>
</dbReference>
<evidence type="ECO:0000256" key="7">
    <source>
        <dbReference type="SAM" id="MobiDB-lite"/>
    </source>
</evidence>
<keyword evidence="6" id="KW-0505">Motor protein</keyword>
<dbReference type="Pfam" id="PF00169">
    <property type="entry name" value="PH"/>
    <property type="match status" value="1"/>
</dbReference>
<keyword evidence="3" id="KW-0547">Nucleotide-binding</keyword>
<dbReference type="STRING" id="88036.D8R224"/>
<gene>
    <name evidence="10" type="ORF">SELMODRAFT_439053</name>
</gene>
<dbReference type="PROSITE" id="PS50003">
    <property type="entry name" value="PH_DOMAIN"/>
    <property type="match status" value="1"/>
</dbReference>
<reference evidence="10 11" key="1">
    <citation type="journal article" date="2011" name="Science">
        <title>The Selaginella genome identifies genetic changes associated with the evolution of vascular plants.</title>
        <authorList>
            <person name="Banks J.A."/>
            <person name="Nishiyama T."/>
            <person name="Hasebe M."/>
            <person name="Bowman J.L."/>
            <person name="Gribskov M."/>
            <person name="dePamphilis C."/>
            <person name="Albert V.A."/>
            <person name="Aono N."/>
            <person name="Aoyama T."/>
            <person name="Ambrose B.A."/>
            <person name="Ashton N.W."/>
            <person name="Axtell M.J."/>
            <person name="Barker E."/>
            <person name="Barker M.S."/>
            <person name="Bennetzen J.L."/>
            <person name="Bonawitz N.D."/>
            <person name="Chapple C."/>
            <person name="Cheng C."/>
            <person name="Correa L.G."/>
            <person name="Dacre M."/>
            <person name="DeBarry J."/>
            <person name="Dreyer I."/>
            <person name="Elias M."/>
            <person name="Engstrom E.M."/>
            <person name="Estelle M."/>
            <person name="Feng L."/>
            <person name="Finet C."/>
            <person name="Floyd S.K."/>
            <person name="Frommer W.B."/>
            <person name="Fujita T."/>
            <person name="Gramzow L."/>
            <person name="Gutensohn M."/>
            <person name="Harholt J."/>
            <person name="Hattori M."/>
            <person name="Heyl A."/>
            <person name="Hirai T."/>
            <person name="Hiwatashi Y."/>
            <person name="Ishikawa M."/>
            <person name="Iwata M."/>
            <person name="Karol K.G."/>
            <person name="Koehler B."/>
            <person name="Kolukisaoglu U."/>
            <person name="Kubo M."/>
            <person name="Kurata T."/>
            <person name="Lalonde S."/>
            <person name="Li K."/>
            <person name="Li Y."/>
            <person name="Litt A."/>
            <person name="Lyons E."/>
            <person name="Manning G."/>
            <person name="Maruyama T."/>
            <person name="Michael T.P."/>
            <person name="Mikami K."/>
            <person name="Miyazaki S."/>
            <person name="Morinaga S."/>
            <person name="Murata T."/>
            <person name="Mueller-Roeber B."/>
            <person name="Nelson D.R."/>
            <person name="Obara M."/>
            <person name="Oguri Y."/>
            <person name="Olmstead R.G."/>
            <person name="Onodera N."/>
            <person name="Petersen B.L."/>
            <person name="Pils B."/>
            <person name="Prigge M."/>
            <person name="Rensing S.A."/>
            <person name="Riano-Pachon D.M."/>
            <person name="Roberts A.W."/>
            <person name="Sato Y."/>
            <person name="Scheller H.V."/>
            <person name="Schulz B."/>
            <person name="Schulz C."/>
            <person name="Shakirov E.V."/>
            <person name="Shibagaki N."/>
            <person name="Shinohara N."/>
            <person name="Shippen D.E."/>
            <person name="Soerensen I."/>
            <person name="Sotooka R."/>
            <person name="Sugimoto N."/>
            <person name="Sugita M."/>
            <person name="Sumikawa N."/>
            <person name="Tanurdzic M."/>
            <person name="Theissen G."/>
            <person name="Ulvskov P."/>
            <person name="Wakazuki S."/>
            <person name="Weng J.K."/>
            <person name="Willats W.W."/>
            <person name="Wipf D."/>
            <person name="Wolf P.G."/>
            <person name="Yang L."/>
            <person name="Zimmer A.D."/>
            <person name="Zhu Q."/>
            <person name="Mitros T."/>
            <person name="Hellsten U."/>
            <person name="Loque D."/>
            <person name="Otillar R."/>
            <person name="Salamov A."/>
            <person name="Schmutz J."/>
            <person name="Shapiro H."/>
            <person name="Lindquist E."/>
            <person name="Lucas S."/>
            <person name="Rokhsar D."/>
            <person name="Grigoriev I.V."/>
        </authorList>
    </citation>
    <scope>NUCLEOTIDE SEQUENCE [LARGE SCALE GENOMIC DNA]</scope>
</reference>
<keyword evidence="5" id="KW-0342">GTP-binding</keyword>
<dbReference type="InterPro" id="IPR001849">
    <property type="entry name" value="PH_domain"/>
</dbReference>
<feature type="region of interest" description="Disordered" evidence="7">
    <location>
        <begin position="775"/>
        <end position="859"/>
    </location>
</feature>
<feature type="region of interest" description="Disordered" evidence="7">
    <location>
        <begin position="522"/>
        <end position="560"/>
    </location>
</feature>
<feature type="compositionally biased region" description="Low complexity" evidence="7">
    <location>
        <begin position="840"/>
        <end position="849"/>
    </location>
</feature>
<evidence type="ECO:0000256" key="2">
    <source>
        <dbReference type="ARBA" id="ARBA00022701"/>
    </source>
</evidence>
<dbReference type="EMBL" id="GL377570">
    <property type="protein sequence ID" value="EFJ33653.1"/>
    <property type="molecule type" value="Genomic_DNA"/>
</dbReference>
<accession>D8R224</accession>
<dbReference type="HOGENOM" id="CLU_016157_1_0_1"/>
<feature type="domain" description="PH" evidence="8">
    <location>
        <begin position="562"/>
        <end position="676"/>
    </location>
</feature>
<dbReference type="PRINTS" id="PR00195">
    <property type="entry name" value="DYNAMIN"/>
</dbReference>
<dbReference type="InterPro" id="IPR001401">
    <property type="entry name" value="Dynamin_GTPase"/>
</dbReference>
<dbReference type="Gene3D" id="2.30.29.30">
    <property type="entry name" value="Pleckstrin-homology domain (PH domain)/Phosphotyrosine-binding domain (PTB)"/>
    <property type="match status" value="1"/>
</dbReference>
<dbReference type="eggNOG" id="KOG0446">
    <property type="taxonomic scope" value="Eukaryota"/>
</dbReference>
<protein>
    <recommendedName>
        <fullName evidence="1">dynamin GTPase</fullName>
        <ecNumber evidence="1">3.6.5.5</ecNumber>
    </recommendedName>
</protein>
<dbReference type="KEGG" id="smo:SELMODRAFT_439053"/>
<dbReference type="Gene3D" id="3.40.50.300">
    <property type="entry name" value="P-loop containing nucleotide triphosphate hydrolases"/>
    <property type="match status" value="1"/>
</dbReference>
<dbReference type="SMART" id="SM00053">
    <property type="entry name" value="DYNc"/>
    <property type="match status" value="1"/>
</dbReference>
<dbReference type="AlphaFoldDB" id="D8R224"/>
<dbReference type="PANTHER" id="PTHR11566:SF57">
    <property type="entry name" value="DYNAMIN-2B"/>
    <property type="match status" value="1"/>
</dbReference>
<dbReference type="Proteomes" id="UP000001514">
    <property type="component" value="Unassembled WGS sequence"/>
</dbReference>
<dbReference type="SUPFAM" id="SSF50729">
    <property type="entry name" value="PH domain-like"/>
    <property type="match status" value="1"/>
</dbReference>
<evidence type="ECO:0000313" key="11">
    <source>
        <dbReference type="Proteomes" id="UP000001514"/>
    </source>
</evidence>
<dbReference type="OMA" id="KNEARIM"/>
<dbReference type="GO" id="GO:0016020">
    <property type="term" value="C:membrane"/>
    <property type="evidence" value="ECO:0000318"/>
    <property type="project" value="GO_Central"/>
</dbReference>
<keyword evidence="2" id="KW-0493">Microtubule</keyword>
<evidence type="ECO:0000256" key="3">
    <source>
        <dbReference type="ARBA" id="ARBA00022741"/>
    </source>
</evidence>
<dbReference type="Pfam" id="PF01031">
    <property type="entry name" value="Dynamin_M"/>
    <property type="match status" value="1"/>
</dbReference>
<dbReference type="GO" id="GO:0003924">
    <property type="term" value="F:GTPase activity"/>
    <property type="evidence" value="ECO:0000318"/>
    <property type="project" value="GO_Central"/>
</dbReference>
<dbReference type="InterPro" id="IPR045063">
    <property type="entry name" value="Dynamin_N"/>
</dbReference>
<dbReference type="GO" id="GO:0072583">
    <property type="term" value="P:clathrin-dependent endocytosis"/>
    <property type="evidence" value="ECO:0000318"/>
    <property type="project" value="GO_Central"/>
</dbReference>
<dbReference type="InParanoid" id="D8R224"/>
<dbReference type="InterPro" id="IPR030381">
    <property type="entry name" value="G_DYNAMIN_dom"/>
</dbReference>
<proteinExistence type="predicted"/>
<evidence type="ECO:0000256" key="4">
    <source>
        <dbReference type="ARBA" id="ARBA00022801"/>
    </source>
</evidence>
<name>D8R224_SELML</name>
<dbReference type="PANTHER" id="PTHR11566">
    <property type="entry name" value="DYNAMIN"/>
    <property type="match status" value="1"/>
</dbReference>
<dbReference type="CDD" id="cd00821">
    <property type="entry name" value="PH"/>
    <property type="match status" value="1"/>
</dbReference>